<keyword evidence="2" id="KW-1185">Reference proteome</keyword>
<name>A0ACB9ZC09_9PEZI</name>
<evidence type="ECO:0000313" key="1">
    <source>
        <dbReference type="EMBL" id="KAI4869335.1"/>
    </source>
</evidence>
<gene>
    <name evidence="1" type="ORF">F4820DRAFT_463800</name>
</gene>
<sequence>MSGTCDAGFVFYSCGNGFRGCCSEPACDLGGCPDDAAPPGDDPAPTSTTRRTHIGTSPTSLPTESAAASATSTADPTAGGSSGTAIETATPSLLPSPSTPTDPTSTSAASQSSSSSSEAGTHLSTAAIAGICVGGTVLVMFALLLVSLRIRRRRIAKRHASSAGVRYSDTAYAENFMKDHPSMVQGRVELG</sequence>
<proteinExistence type="predicted"/>
<accession>A0ACB9ZC09</accession>
<dbReference type="Proteomes" id="UP001497700">
    <property type="component" value="Unassembled WGS sequence"/>
</dbReference>
<dbReference type="EMBL" id="MU393431">
    <property type="protein sequence ID" value="KAI4869335.1"/>
    <property type="molecule type" value="Genomic_DNA"/>
</dbReference>
<reference evidence="1 2" key="1">
    <citation type="journal article" date="2022" name="New Phytol.">
        <title>Ecological generalism drives hyperdiversity of secondary metabolite gene clusters in xylarialean endophytes.</title>
        <authorList>
            <person name="Franco M.E.E."/>
            <person name="Wisecaver J.H."/>
            <person name="Arnold A.E."/>
            <person name="Ju Y.M."/>
            <person name="Slot J.C."/>
            <person name="Ahrendt S."/>
            <person name="Moore L.P."/>
            <person name="Eastman K.E."/>
            <person name="Scott K."/>
            <person name="Konkel Z."/>
            <person name="Mondo S.J."/>
            <person name="Kuo A."/>
            <person name="Hayes R.D."/>
            <person name="Haridas S."/>
            <person name="Andreopoulos B."/>
            <person name="Riley R."/>
            <person name="LaButti K."/>
            <person name="Pangilinan J."/>
            <person name="Lipzen A."/>
            <person name="Amirebrahimi M."/>
            <person name="Yan J."/>
            <person name="Adam C."/>
            <person name="Keymanesh K."/>
            <person name="Ng V."/>
            <person name="Louie K."/>
            <person name="Northen T."/>
            <person name="Drula E."/>
            <person name="Henrissat B."/>
            <person name="Hsieh H.M."/>
            <person name="Youens-Clark K."/>
            <person name="Lutzoni F."/>
            <person name="Miadlikowska J."/>
            <person name="Eastwood D.C."/>
            <person name="Hamelin R.C."/>
            <person name="Grigoriev I.V."/>
            <person name="U'Ren J.M."/>
        </authorList>
    </citation>
    <scope>NUCLEOTIDE SEQUENCE [LARGE SCALE GENOMIC DNA]</scope>
    <source>
        <strain evidence="1 2">CBS 119005</strain>
    </source>
</reference>
<evidence type="ECO:0000313" key="2">
    <source>
        <dbReference type="Proteomes" id="UP001497700"/>
    </source>
</evidence>
<organism evidence="1 2">
    <name type="scientific">Hypoxylon rubiginosum</name>
    <dbReference type="NCBI Taxonomy" id="110542"/>
    <lineage>
        <taxon>Eukaryota</taxon>
        <taxon>Fungi</taxon>
        <taxon>Dikarya</taxon>
        <taxon>Ascomycota</taxon>
        <taxon>Pezizomycotina</taxon>
        <taxon>Sordariomycetes</taxon>
        <taxon>Xylariomycetidae</taxon>
        <taxon>Xylariales</taxon>
        <taxon>Hypoxylaceae</taxon>
        <taxon>Hypoxylon</taxon>
    </lineage>
</organism>
<protein>
    <submittedName>
        <fullName evidence="1">Uncharacterized protein</fullName>
    </submittedName>
</protein>
<comment type="caution">
    <text evidence="1">The sequence shown here is derived from an EMBL/GenBank/DDBJ whole genome shotgun (WGS) entry which is preliminary data.</text>
</comment>